<evidence type="ECO:0000313" key="2">
    <source>
        <dbReference type="EMBL" id="MDI1490507.1"/>
    </source>
</evidence>
<dbReference type="EMBL" id="JAPUFD010000012">
    <property type="protein sequence ID" value="MDI1490507.1"/>
    <property type="molecule type" value="Genomic_DNA"/>
</dbReference>
<evidence type="ECO:0000313" key="3">
    <source>
        <dbReference type="Proteomes" id="UP001161017"/>
    </source>
</evidence>
<protein>
    <submittedName>
        <fullName evidence="2">Uncharacterized protein</fullName>
    </submittedName>
</protein>
<feature type="region of interest" description="Disordered" evidence="1">
    <location>
        <begin position="183"/>
        <end position="251"/>
    </location>
</feature>
<dbReference type="AlphaFoldDB" id="A0AA43QQX3"/>
<gene>
    <name evidence="2" type="ORF">OHK93_001711</name>
</gene>
<sequence>MSRAFPIISCELCHILQRLYLYSSNEYTRTCACCTAVGRRSESPDSYYPSLADEQLMNTSIPTAQTSYMTAPEYLDDESDAGYEADDEEDSDDQPARRNSYDSLMDFLRRTYAETVQCQGLSASSTPSEDDEMVDGDILSAASESRASTPEWLDEPSIPPFMVPYLAYTPDHSHLFPGAMSSTDSYSTYTSSTSSCSTPATSPPHPWSTMPPNFSQSSFSSSSQGSSAFETPSPPPFTSHRKSLAYPGEPGYDPHDHPEYILFGIQPDRRQPPVELVAPAPKRPVQEKKLQALCEQWGKEEVVQVGGEWGYHDGETTQQQVQEEAFFHWWREEERRAWEMFDVDAMYGIQDTYGQGCNAWGSEGLPGGQGRMMGLCC</sequence>
<accession>A0AA43QQX3</accession>
<comment type="caution">
    <text evidence="2">The sequence shown here is derived from an EMBL/GenBank/DDBJ whole genome shotgun (WGS) entry which is preliminary data.</text>
</comment>
<feature type="compositionally biased region" description="Low complexity" evidence="1">
    <location>
        <begin position="214"/>
        <end position="227"/>
    </location>
</feature>
<reference evidence="2" key="1">
    <citation type="journal article" date="2023" name="Genome Biol. Evol.">
        <title>First Whole Genome Sequence and Flow Cytometry Genome Size Data for the Lichen-Forming Fungus Ramalina farinacea (Ascomycota).</title>
        <authorList>
            <person name="Llewellyn T."/>
            <person name="Mian S."/>
            <person name="Hill R."/>
            <person name="Leitch I.J."/>
            <person name="Gaya E."/>
        </authorList>
    </citation>
    <scope>NUCLEOTIDE SEQUENCE</scope>
    <source>
        <strain evidence="2">LIQ254RAFAR</strain>
    </source>
</reference>
<feature type="region of interest" description="Disordered" evidence="1">
    <location>
        <begin position="80"/>
        <end position="99"/>
    </location>
</feature>
<organism evidence="2 3">
    <name type="scientific">Ramalina farinacea</name>
    <dbReference type="NCBI Taxonomy" id="258253"/>
    <lineage>
        <taxon>Eukaryota</taxon>
        <taxon>Fungi</taxon>
        <taxon>Dikarya</taxon>
        <taxon>Ascomycota</taxon>
        <taxon>Pezizomycotina</taxon>
        <taxon>Lecanoromycetes</taxon>
        <taxon>OSLEUM clade</taxon>
        <taxon>Lecanoromycetidae</taxon>
        <taxon>Lecanorales</taxon>
        <taxon>Lecanorineae</taxon>
        <taxon>Ramalinaceae</taxon>
        <taxon>Ramalina</taxon>
    </lineage>
</organism>
<dbReference type="Proteomes" id="UP001161017">
    <property type="component" value="Unassembled WGS sequence"/>
</dbReference>
<evidence type="ECO:0000256" key="1">
    <source>
        <dbReference type="SAM" id="MobiDB-lite"/>
    </source>
</evidence>
<keyword evidence="3" id="KW-1185">Reference proteome</keyword>
<feature type="compositionally biased region" description="Acidic residues" evidence="1">
    <location>
        <begin position="80"/>
        <end position="93"/>
    </location>
</feature>
<feature type="compositionally biased region" description="Low complexity" evidence="1">
    <location>
        <begin position="183"/>
        <end position="200"/>
    </location>
</feature>
<proteinExistence type="predicted"/>
<name>A0AA43QQX3_9LECA</name>